<evidence type="ECO:0000313" key="2">
    <source>
        <dbReference type="Proteomes" id="UP000789396"/>
    </source>
</evidence>
<evidence type="ECO:0000313" key="1">
    <source>
        <dbReference type="EMBL" id="CAG8759860.1"/>
    </source>
</evidence>
<comment type="caution">
    <text evidence="1">The sequence shown here is derived from an EMBL/GenBank/DDBJ whole genome shotgun (WGS) entry which is preliminary data.</text>
</comment>
<keyword evidence="2" id="KW-1185">Reference proteome</keyword>
<protein>
    <submittedName>
        <fullName evidence="1">14587_t:CDS:1</fullName>
    </submittedName>
</protein>
<accession>A0A9N9NV43</accession>
<proteinExistence type="predicted"/>
<gene>
    <name evidence="1" type="ORF">RFULGI_LOCUS14222</name>
</gene>
<organism evidence="1 2">
    <name type="scientific">Racocetra fulgida</name>
    <dbReference type="NCBI Taxonomy" id="60492"/>
    <lineage>
        <taxon>Eukaryota</taxon>
        <taxon>Fungi</taxon>
        <taxon>Fungi incertae sedis</taxon>
        <taxon>Mucoromycota</taxon>
        <taxon>Glomeromycotina</taxon>
        <taxon>Glomeromycetes</taxon>
        <taxon>Diversisporales</taxon>
        <taxon>Gigasporaceae</taxon>
        <taxon>Racocetra</taxon>
    </lineage>
</organism>
<dbReference type="EMBL" id="CAJVPZ010040556">
    <property type="protein sequence ID" value="CAG8759860.1"/>
    <property type="molecule type" value="Genomic_DNA"/>
</dbReference>
<reference evidence="1" key="1">
    <citation type="submission" date="2021-06" db="EMBL/GenBank/DDBJ databases">
        <authorList>
            <person name="Kallberg Y."/>
            <person name="Tangrot J."/>
            <person name="Rosling A."/>
        </authorList>
    </citation>
    <scope>NUCLEOTIDE SEQUENCE</scope>
    <source>
        <strain evidence="1">IN212</strain>
    </source>
</reference>
<dbReference type="Proteomes" id="UP000789396">
    <property type="component" value="Unassembled WGS sequence"/>
</dbReference>
<feature type="non-terminal residue" evidence="1">
    <location>
        <position position="41"/>
    </location>
</feature>
<name>A0A9N9NV43_9GLOM</name>
<dbReference type="AlphaFoldDB" id="A0A9N9NV43"/>
<sequence length="41" mass="4730">SRSKNTYYLYCTNLKEPGIPYDDVLKAYSDNSELIQDIVTV</sequence>